<dbReference type="GO" id="GO:0070004">
    <property type="term" value="F:cysteine-type exopeptidase activity"/>
    <property type="evidence" value="ECO:0007669"/>
    <property type="project" value="InterPro"/>
</dbReference>
<reference evidence="2" key="2">
    <citation type="submission" date="2021-01" db="EMBL/GenBank/DDBJ databases">
        <authorList>
            <person name="Mieszkin S."/>
            <person name="Pouder E."/>
            <person name="Alain K."/>
        </authorList>
    </citation>
    <scope>NUCLEOTIDE SEQUENCE</scope>
    <source>
        <strain evidence="2">HW T2.11</strain>
    </source>
</reference>
<dbReference type="Gene3D" id="3.60.60.10">
    <property type="entry name" value="Penicillin V Acylase, Chain A"/>
    <property type="match status" value="1"/>
</dbReference>
<dbReference type="Pfam" id="PF03577">
    <property type="entry name" value="Peptidase_C69"/>
    <property type="match status" value="1"/>
</dbReference>
<sequence length="428" mass="47356">MCDTIVALPETTADGAMLLAKNADTEVNEAQQILHFPARNYGTGAAVRVSHLTIPQARHTHEVILDRSFWAWGGEIGCNEHGVAIGNEAAFSNQSAEKDGVIILDLLRLGLERGATALEAVNVIGAHVEAYGQGGNVQMMGNFRFDSGFLISDRTEAWVVNCAGKHWAARRAKSTEAILNRYQITTDWDLSSLPAIGPKADFRAMFADPKKEHDAGANERESCAAGLLAGKRGRITMHDMAAVLRDVGDEDAYDVTMDERSVRVCMHAGPTPSRFWHATGAMIAETRPDSVVVWMTGTSATDLSIFKPLFFGIPLPEVGLQPSGTDTAETLWWRHERLHRRAMAHYKAIKPEIRNEFDALERQFHAEAASARTASERLKQDYVAWSWQTATLATERWIERLEAKSYGFSHTGYAAMWQRFNDEASLAL</sequence>
<dbReference type="InterPro" id="IPR005322">
    <property type="entry name" value="Peptidase_C69"/>
</dbReference>
<keyword evidence="3" id="KW-1185">Reference proteome</keyword>
<keyword evidence="1" id="KW-0645">Protease</keyword>
<evidence type="ECO:0000256" key="1">
    <source>
        <dbReference type="RuleBase" id="RU364089"/>
    </source>
</evidence>
<dbReference type="GO" id="GO:0006508">
    <property type="term" value="P:proteolysis"/>
    <property type="evidence" value="ECO:0007669"/>
    <property type="project" value="UniProtKB-KW"/>
</dbReference>
<comment type="catalytic activity">
    <reaction evidence="1">
        <text>an L-aminoacyl-L-amino acid + H2O = 2 an L-alpha-amino acid</text>
        <dbReference type="Rhea" id="RHEA:48940"/>
        <dbReference type="ChEBI" id="CHEBI:15377"/>
        <dbReference type="ChEBI" id="CHEBI:59869"/>
        <dbReference type="ChEBI" id="CHEBI:77460"/>
    </reaction>
</comment>
<dbReference type="EMBL" id="JAESVB010000024">
    <property type="protein sequence ID" value="MCB8878130.1"/>
    <property type="molecule type" value="Genomic_DNA"/>
</dbReference>
<accession>A0A964E124</accession>
<proteinExistence type="inferred from homology"/>
<dbReference type="PANTHER" id="PTHR12994:SF17">
    <property type="entry name" value="LD30995P"/>
    <property type="match status" value="1"/>
</dbReference>
<dbReference type="PANTHER" id="PTHR12994">
    <property type="entry name" value="SECERNIN"/>
    <property type="match status" value="1"/>
</dbReference>
<keyword evidence="1" id="KW-0378">Hydrolase</keyword>
<dbReference type="AlphaFoldDB" id="A0A964E124"/>
<comment type="caution">
    <text evidence="2">The sequence shown here is derived from an EMBL/GenBank/DDBJ whole genome shotgun (WGS) entry which is preliminary data.</text>
</comment>
<reference evidence="2" key="1">
    <citation type="journal article" date="2021" name="Microorganisms">
        <title>Acidisoma silvae sp. nov. and Acidisomacellulosilytica sp. nov., Two Acidophilic Bacteria Isolated from Decaying Wood, Hydrolyzing Cellulose and Producing Poly-3-hydroxybutyrate.</title>
        <authorList>
            <person name="Mieszkin S."/>
            <person name="Pouder E."/>
            <person name="Uroz S."/>
            <person name="Simon-Colin C."/>
            <person name="Alain K."/>
        </authorList>
    </citation>
    <scope>NUCLEOTIDE SEQUENCE</scope>
    <source>
        <strain evidence="2">HW T2.11</strain>
    </source>
</reference>
<dbReference type="EC" id="3.4.-.-" evidence="1"/>
<name>A0A964E124_9PROT</name>
<comment type="similarity">
    <text evidence="1">Belongs to the peptidase C69 family.</text>
</comment>
<evidence type="ECO:0000313" key="3">
    <source>
        <dbReference type="Proteomes" id="UP000708298"/>
    </source>
</evidence>
<organism evidence="2 3">
    <name type="scientific">Acidisoma silvae</name>
    <dbReference type="NCBI Taxonomy" id="2802396"/>
    <lineage>
        <taxon>Bacteria</taxon>
        <taxon>Pseudomonadati</taxon>
        <taxon>Pseudomonadota</taxon>
        <taxon>Alphaproteobacteria</taxon>
        <taxon>Acetobacterales</taxon>
        <taxon>Acidocellaceae</taxon>
        <taxon>Acidisoma</taxon>
    </lineage>
</organism>
<dbReference type="Proteomes" id="UP000708298">
    <property type="component" value="Unassembled WGS sequence"/>
</dbReference>
<evidence type="ECO:0000313" key="2">
    <source>
        <dbReference type="EMBL" id="MCB8878130.1"/>
    </source>
</evidence>
<dbReference type="RefSeq" id="WP_227323775.1">
    <property type="nucleotide sequence ID" value="NZ_JAESVB010000024.1"/>
</dbReference>
<protein>
    <recommendedName>
        <fullName evidence="1">Dipeptidase</fullName>
        <ecNumber evidence="1">3.4.-.-</ecNumber>
    </recommendedName>
</protein>
<keyword evidence="1" id="KW-0224">Dipeptidase</keyword>
<gene>
    <name evidence="2" type="ORF">ASILVAE211_23305</name>
</gene>
<dbReference type="GO" id="GO:0016805">
    <property type="term" value="F:dipeptidase activity"/>
    <property type="evidence" value="ECO:0007669"/>
    <property type="project" value="UniProtKB-KW"/>
</dbReference>